<dbReference type="GeneID" id="25299216"/>
<evidence type="ECO:0000313" key="3">
    <source>
        <dbReference type="Proteomes" id="UP000053617"/>
    </source>
</evidence>
<evidence type="ECO:0000256" key="1">
    <source>
        <dbReference type="SAM" id="MobiDB-lite"/>
    </source>
</evidence>
<dbReference type="VEuPathDB" id="FungiDB:Z518_11145"/>
<keyword evidence="3" id="KW-1185">Reference proteome</keyword>
<feature type="region of interest" description="Disordered" evidence="1">
    <location>
        <begin position="182"/>
        <end position="238"/>
    </location>
</feature>
<dbReference type="OrthoDB" id="10526026at2759"/>
<reference evidence="2 3" key="1">
    <citation type="submission" date="2015-01" db="EMBL/GenBank/DDBJ databases">
        <title>The Genome Sequence of Rhinocladiella mackenzie CBS 650.93.</title>
        <authorList>
            <consortium name="The Broad Institute Genomics Platform"/>
            <person name="Cuomo C."/>
            <person name="de Hoog S."/>
            <person name="Gorbushina A."/>
            <person name="Stielow B."/>
            <person name="Teixiera M."/>
            <person name="Abouelleil A."/>
            <person name="Chapman S.B."/>
            <person name="Priest M."/>
            <person name="Young S.K."/>
            <person name="Wortman J."/>
            <person name="Nusbaum C."/>
            <person name="Birren B."/>
        </authorList>
    </citation>
    <scope>NUCLEOTIDE SEQUENCE [LARGE SCALE GENOMIC DNA]</scope>
    <source>
        <strain evidence="2 3">CBS 650.93</strain>
    </source>
</reference>
<dbReference type="Proteomes" id="UP000053617">
    <property type="component" value="Unassembled WGS sequence"/>
</dbReference>
<feature type="compositionally biased region" description="Gly residues" evidence="1">
    <location>
        <begin position="219"/>
        <end position="229"/>
    </location>
</feature>
<sequence>MGFVLSCFAPCFGSRSGATQTQPPECVEARSADRVQNLPGANYTLQPYLPMSSNGEYSIFLQADGFGNKKVLVEAYLDTRLKKSIISENKARETNADPIPLPEPVSLEDDQGRWYTCSSQIIVRWYLPGKNTRTFEETFYVFAAHGDVDVAVRLRGDIEPLGQPAAVHDDAQPLFTLANATPTEREKQEQKAHEKKENAKTARRKKDRMDELWKKYNGNRGGGAAGNGGQRTNNVSPR</sequence>
<organism evidence="2 3">
    <name type="scientific">Rhinocladiella mackenziei CBS 650.93</name>
    <dbReference type="NCBI Taxonomy" id="1442369"/>
    <lineage>
        <taxon>Eukaryota</taxon>
        <taxon>Fungi</taxon>
        <taxon>Dikarya</taxon>
        <taxon>Ascomycota</taxon>
        <taxon>Pezizomycotina</taxon>
        <taxon>Eurotiomycetes</taxon>
        <taxon>Chaetothyriomycetidae</taxon>
        <taxon>Chaetothyriales</taxon>
        <taxon>Herpotrichiellaceae</taxon>
        <taxon>Rhinocladiella</taxon>
    </lineage>
</organism>
<accession>A0A0D2GMY8</accession>
<dbReference type="RefSeq" id="XP_013266869.1">
    <property type="nucleotide sequence ID" value="XM_013411415.1"/>
</dbReference>
<feature type="compositionally biased region" description="Basic and acidic residues" evidence="1">
    <location>
        <begin position="183"/>
        <end position="200"/>
    </location>
</feature>
<proteinExistence type="predicted"/>
<dbReference type="AlphaFoldDB" id="A0A0D2GMY8"/>
<protein>
    <submittedName>
        <fullName evidence="2">Uncharacterized protein</fullName>
    </submittedName>
</protein>
<dbReference type="HOGENOM" id="CLU_1166389_0_0_1"/>
<gene>
    <name evidence="2" type="ORF">Z518_11145</name>
</gene>
<evidence type="ECO:0000313" key="2">
    <source>
        <dbReference type="EMBL" id="KIW99732.1"/>
    </source>
</evidence>
<dbReference type="EMBL" id="KN847485">
    <property type="protein sequence ID" value="KIW99732.1"/>
    <property type="molecule type" value="Genomic_DNA"/>
</dbReference>
<name>A0A0D2GMY8_9EURO</name>